<dbReference type="OrthoDB" id="3199698at2759"/>
<feature type="region of interest" description="Disordered" evidence="1">
    <location>
        <begin position="1"/>
        <end position="47"/>
    </location>
</feature>
<dbReference type="InterPro" id="IPR041078">
    <property type="entry name" value="Plavaka"/>
</dbReference>
<evidence type="ECO:0000256" key="1">
    <source>
        <dbReference type="SAM" id="MobiDB-lite"/>
    </source>
</evidence>
<dbReference type="Proteomes" id="UP000559256">
    <property type="component" value="Unassembled WGS sequence"/>
</dbReference>
<evidence type="ECO:0000313" key="3">
    <source>
        <dbReference type="Proteomes" id="UP000559256"/>
    </source>
</evidence>
<proteinExistence type="predicted"/>
<dbReference type="Pfam" id="PF18759">
    <property type="entry name" value="Plavaka"/>
    <property type="match status" value="1"/>
</dbReference>
<keyword evidence="3" id="KW-1185">Reference proteome</keyword>
<reference evidence="2 3" key="1">
    <citation type="journal article" date="2020" name="ISME J.">
        <title>Uncovering the hidden diversity of litter-decomposition mechanisms in mushroom-forming fungi.</title>
        <authorList>
            <person name="Floudas D."/>
            <person name="Bentzer J."/>
            <person name="Ahren D."/>
            <person name="Johansson T."/>
            <person name="Persson P."/>
            <person name="Tunlid A."/>
        </authorList>
    </citation>
    <scope>NUCLEOTIDE SEQUENCE [LARGE SCALE GENOMIC DNA]</scope>
    <source>
        <strain evidence="2 3">CBS 291.85</strain>
    </source>
</reference>
<gene>
    <name evidence="2" type="ORF">D9758_012462</name>
</gene>
<evidence type="ECO:0000313" key="2">
    <source>
        <dbReference type="EMBL" id="KAF5350412.1"/>
    </source>
</evidence>
<comment type="caution">
    <text evidence="2">The sequence shown here is derived from an EMBL/GenBank/DDBJ whole genome shotgun (WGS) entry which is preliminary data.</text>
</comment>
<dbReference type="EMBL" id="JAACJM010000074">
    <property type="protein sequence ID" value="KAF5350412.1"/>
    <property type="molecule type" value="Genomic_DNA"/>
</dbReference>
<sequence>MHIRNDHARNRHPAPQSSTAMTQTTYSSFPTFCSPEPEADSSILSNPASPILSSLTTSDCNCEDSICFETDHGDESEREESNGGYHIDEHPLLNGQPCDPNGNYLPDNVPPSPFLDPPTDDYSPYEKRTTFELADLLFRREQMSGGNIDDLLQILAADSDGDPPFANKEDLYQTIDSTKLGDVPWESFSLSYSGDLGSLPEPWMTDKFEVHYRNPDLIIQNQLGNRDFATEIDMAPKKKFDENGRVYENLMEGNWIWRQADKLSKDSNTHGCVPVPVICGSDKTTVSVATGQNEYYPLYISAGNIHNNVHRAHRDGLSLCAFLSIPKTDREHQDSAHFRRFRRQLFHASLREVFQPLHHAMTTPAVVRFGDGHYRRVVYLLGPYITDYPEQVQLACIVQNWCGRCTASSSNLDGPGDRRTHTLTSALMDALDSKQLWDNYGIVDGIMPFTHYFPNADIHELLAPDLLHQIIKGTFKDHLVTWVEEWIDQNHCKSEAKKIKAEIDRRIAAVPYFPNLRCFPQGRGFKQWTGDDSKALMKVYLPAISGIIPPQMVRAFAAFLNFCYLVRRNIINQDTLDAIDAAVTDFHRERIIFADVGVRNQETGFSLPRQHSLTHYRHLIEEFGAPNGLCSSITESKHIKAVKQPWRRSSRFEALGQMVTVNQRLDKLTAVRVNFCSRGMLAGPLSETADIIMGRLPPNDEEDDDGSDVEGRDIMGEVKLACCRIHGLPTEMEELAHHIDVPQLPFLIRWFLYQQDYPDADQNAPILPSQLPHYTGPVHVYPSAVATFYAPSDKSGIGGLMRERIRSVSSWRKGAARRDCVYVEGDPTQLGFRGLLVARVMLFFSIKRRKDLRRFPCALVTWFSAWGDEPCSDTRMWRVTPDVGRDGIRTLDVIHLDTILRGAHLIGNAGSTYLPRGFRATESLDAFTSYFVNNLADHHTHEIVF</sequence>
<dbReference type="AlphaFoldDB" id="A0A8H5FVN1"/>
<name>A0A8H5FVN1_9AGAR</name>
<protein>
    <submittedName>
        <fullName evidence="2">Uncharacterized protein</fullName>
    </submittedName>
</protein>
<accession>A0A8H5FVN1</accession>
<feature type="compositionally biased region" description="Polar residues" evidence="1">
    <location>
        <begin position="15"/>
        <end position="31"/>
    </location>
</feature>
<organism evidence="2 3">
    <name type="scientific">Tetrapyrgos nigripes</name>
    <dbReference type="NCBI Taxonomy" id="182062"/>
    <lineage>
        <taxon>Eukaryota</taxon>
        <taxon>Fungi</taxon>
        <taxon>Dikarya</taxon>
        <taxon>Basidiomycota</taxon>
        <taxon>Agaricomycotina</taxon>
        <taxon>Agaricomycetes</taxon>
        <taxon>Agaricomycetidae</taxon>
        <taxon>Agaricales</taxon>
        <taxon>Marasmiineae</taxon>
        <taxon>Marasmiaceae</taxon>
        <taxon>Tetrapyrgos</taxon>
    </lineage>
</organism>